<proteinExistence type="inferred from homology"/>
<comment type="similarity">
    <text evidence="1">Belongs to the plant dirigent protein family.</text>
</comment>
<keyword evidence="1" id="KW-0052">Apoplast</keyword>
<comment type="subunit">
    <text evidence="1">Homodimer.</text>
</comment>
<comment type="subcellular location">
    <subcellularLocation>
        <location evidence="1">Secreted</location>
        <location evidence="1">Extracellular space</location>
        <location evidence="1">Apoplast</location>
    </subcellularLocation>
</comment>
<dbReference type="GO" id="GO:0048046">
    <property type="term" value="C:apoplast"/>
    <property type="evidence" value="ECO:0007669"/>
    <property type="project" value="UniProtKB-SubCell"/>
</dbReference>
<organism evidence="2 3">
    <name type="scientific">Linum tenue</name>
    <dbReference type="NCBI Taxonomy" id="586396"/>
    <lineage>
        <taxon>Eukaryota</taxon>
        <taxon>Viridiplantae</taxon>
        <taxon>Streptophyta</taxon>
        <taxon>Embryophyta</taxon>
        <taxon>Tracheophyta</taxon>
        <taxon>Spermatophyta</taxon>
        <taxon>Magnoliopsida</taxon>
        <taxon>eudicotyledons</taxon>
        <taxon>Gunneridae</taxon>
        <taxon>Pentapetalae</taxon>
        <taxon>rosids</taxon>
        <taxon>fabids</taxon>
        <taxon>Malpighiales</taxon>
        <taxon>Linaceae</taxon>
        <taxon>Linum</taxon>
    </lineage>
</organism>
<dbReference type="PANTHER" id="PTHR21495">
    <property type="entry name" value="NUCLEOPORIN-RELATED"/>
    <property type="match status" value="1"/>
</dbReference>
<dbReference type="Proteomes" id="UP001154282">
    <property type="component" value="Unassembled WGS sequence"/>
</dbReference>
<gene>
    <name evidence="2" type="ORF">LITE_LOCUS11664</name>
</gene>
<reference evidence="2" key="1">
    <citation type="submission" date="2022-08" db="EMBL/GenBank/DDBJ databases">
        <authorList>
            <person name="Gutierrez-Valencia J."/>
        </authorList>
    </citation>
    <scope>NUCLEOTIDE SEQUENCE</scope>
</reference>
<dbReference type="EMBL" id="CAMGYJ010000004">
    <property type="protein sequence ID" value="CAI0402561.1"/>
    <property type="molecule type" value="Genomic_DNA"/>
</dbReference>
<protein>
    <recommendedName>
        <fullName evidence="1">Dirigent protein</fullName>
    </recommendedName>
</protein>
<sequence length="60" mass="6609">MAMNLVLLRGKYNGSSVTVLGRNGTGVFRMATGYALLTTSFFDPTAGIAVVEYNVYIWHY</sequence>
<dbReference type="Pfam" id="PF03018">
    <property type="entry name" value="Dirigent"/>
    <property type="match status" value="1"/>
</dbReference>
<evidence type="ECO:0000256" key="1">
    <source>
        <dbReference type="RuleBase" id="RU363099"/>
    </source>
</evidence>
<name>A0AAV0IY15_9ROSI</name>
<evidence type="ECO:0000313" key="2">
    <source>
        <dbReference type="EMBL" id="CAI0402561.1"/>
    </source>
</evidence>
<dbReference type="AlphaFoldDB" id="A0AAV0IY15"/>
<comment type="caution">
    <text evidence="2">The sequence shown here is derived from an EMBL/GenBank/DDBJ whole genome shotgun (WGS) entry which is preliminary data.</text>
</comment>
<comment type="function">
    <text evidence="1">Dirigent proteins impart stereoselectivity on the phenoxy radical-coupling reaction, yielding optically active lignans from two molecules of coniferyl alcohol in the biosynthesis of lignans, flavonolignans, and alkaloids and thus plays a central role in plant secondary metabolism.</text>
</comment>
<accession>A0AAV0IY15</accession>
<keyword evidence="1" id="KW-0964">Secreted</keyword>
<evidence type="ECO:0000313" key="3">
    <source>
        <dbReference type="Proteomes" id="UP001154282"/>
    </source>
</evidence>
<dbReference type="InterPro" id="IPR004265">
    <property type="entry name" value="Dirigent"/>
</dbReference>
<keyword evidence="3" id="KW-1185">Reference proteome</keyword>